<dbReference type="EMBL" id="JBHULC010000005">
    <property type="protein sequence ID" value="MFD2520306.1"/>
    <property type="molecule type" value="Genomic_DNA"/>
</dbReference>
<dbReference type="NCBIfam" id="TIGR04131">
    <property type="entry name" value="Bac_Flav_CTERM"/>
    <property type="match status" value="1"/>
</dbReference>
<evidence type="ECO:0000313" key="3">
    <source>
        <dbReference type="Proteomes" id="UP001597510"/>
    </source>
</evidence>
<dbReference type="RefSeq" id="WP_340238893.1">
    <property type="nucleotide sequence ID" value="NZ_JBBEWC010000011.1"/>
</dbReference>
<evidence type="ECO:0000256" key="1">
    <source>
        <dbReference type="SAM" id="SignalP"/>
    </source>
</evidence>
<comment type="caution">
    <text evidence="2">The sequence shown here is derived from an EMBL/GenBank/DDBJ whole genome shotgun (WGS) entry which is preliminary data.</text>
</comment>
<sequence length="732" mass="81827">MRKYFYFVFFLALSFKSFATHIVGGEIELIQLKNPSPGMTHEVILNLYFDAINGDAAAEDISLTLTFIQKSTLGRVGEATCQRVSRDFIKYIDPTCSKGDLKTMLIKYRAVVNLTAAFFSDPAGYAIVWERCCRNVIITNIAKPGDAGMVFYTEFPPITTANSTPHFKDVVADYLCINQNFEMDFSASDADGDSLTYELITPWAGYSSRTVTNPVSIGRSSYPLTTWADGISLSNVIPGESPLEIHPTRGILYVRPNKLGLYVFSVMVKEYRKGKMIGLTKRDFQLKVVECPINLPPQVMVKNQNSSVFFNENEVVNIKKGDKRCFDILYLDPDINQKITITARGVNFDAQKIKLPAVSNVVVQNADTLRSTFCLDDCVITNNNQPAEFIISVSDNGCPVPQIRHYRMRINFEDAVNNRPIVSTSLTDIPTVMYGDTLEFTVFGKDIDLDTLSLTSAGRGFALSNLGFSFTPQSGVGSVQSTLKFIPNCAAVLEKQILLDFVARDQRCGVSSQSAYTLPIAVRSQPNNAPRVLTSLSDNTVEVILSPTEPTEISFEVDASDSDNERIELIGIPDGFDFTNAMMTFENKEGIGNVGSRFIWAPVCSILNGQDSKEFVVNFRTQDKACEQKQDTVSVKFLLKNNLAPANPLAQYNTFTPNEDGINDYFNFGDIPENNCNRQFVRFEVFNRYGKPIFTTSDRNFKWSGDKEPTGEYLYILHFTDEVFKGIIHLIR</sequence>
<protein>
    <submittedName>
        <fullName evidence="2">Gliding motility-associated C-terminal domain-containing protein</fullName>
    </submittedName>
</protein>
<evidence type="ECO:0000313" key="2">
    <source>
        <dbReference type="EMBL" id="MFD2520306.1"/>
    </source>
</evidence>
<proteinExistence type="predicted"/>
<feature type="signal peptide" evidence="1">
    <location>
        <begin position="1"/>
        <end position="19"/>
    </location>
</feature>
<gene>
    <name evidence="2" type="ORF">ACFSR2_05395</name>
</gene>
<feature type="chain" id="PRO_5046008627" evidence="1">
    <location>
        <begin position="20"/>
        <end position="732"/>
    </location>
</feature>
<keyword evidence="3" id="KW-1185">Reference proteome</keyword>
<dbReference type="InterPro" id="IPR026341">
    <property type="entry name" value="T9SS_type_B"/>
</dbReference>
<dbReference type="Proteomes" id="UP001597510">
    <property type="component" value="Unassembled WGS sequence"/>
</dbReference>
<name>A0ABW5J3D4_9BACT</name>
<dbReference type="Pfam" id="PF13585">
    <property type="entry name" value="CHU_C"/>
    <property type="match status" value="1"/>
</dbReference>
<organism evidence="2 3">
    <name type="scientific">Emticicia soli</name>
    <dbReference type="NCBI Taxonomy" id="2027878"/>
    <lineage>
        <taxon>Bacteria</taxon>
        <taxon>Pseudomonadati</taxon>
        <taxon>Bacteroidota</taxon>
        <taxon>Cytophagia</taxon>
        <taxon>Cytophagales</taxon>
        <taxon>Leadbetterellaceae</taxon>
        <taxon>Emticicia</taxon>
    </lineage>
</organism>
<accession>A0ABW5J3D4</accession>
<keyword evidence="1" id="KW-0732">Signal</keyword>
<reference evidence="3" key="1">
    <citation type="journal article" date="2019" name="Int. J. Syst. Evol. Microbiol.">
        <title>The Global Catalogue of Microorganisms (GCM) 10K type strain sequencing project: providing services to taxonomists for standard genome sequencing and annotation.</title>
        <authorList>
            <consortium name="The Broad Institute Genomics Platform"/>
            <consortium name="The Broad Institute Genome Sequencing Center for Infectious Disease"/>
            <person name="Wu L."/>
            <person name="Ma J."/>
        </authorList>
    </citation>
    <scope>NUCLEOTIDE SEQUENCE [LARGE SCALE GENOMIC DNA]</scope>
    <source>
        <strain evidence="3">KCTC 52344</strain>
    </source>
</reference>